<name>A0A9P4N4Q3_9PLEO</name>
<evidence type="ECO:0000313" key="4">
    <source>
        <dbReference type="EMBL" id="KAF2258566.1"/>
    </source>
</evidence>
<evidence type="ECO:0000259" key="3">
    <source>
        <dbReference type="Pfam" id="PF13934"/>
    </source>
</evidence>
<dbReference type="OrthoDB" id="20729at2759"/>
<dbReference type="AlphaFoldDB" id="A0A9P4N4Q3"/>
<keyword evidence="5" id="KW-1185">Reference proteome</keyword>
<evidence type="ECO:0000313" key="5">
    <source>
        <dbReference type="Proteomes" id="UP000800093"/>
    </source>
</evidence>
<evidence type="ECO:0000256" key="2">
    <source>
        <dbReference type="ARBA" id="ARBA00023242"/>
    </source>
</evidence>
<keyword evidence="2" id="KW-0539">Nucleus</keyword>
<reference evidence="5" key="1">
    <citation type="journal article" date="2020" name="Stud. Mycol.">
        <title>101 Dothideomycetes genomes: A test case for predicting lifestyles and emergence of pathogens.</title>
        <authorList>
            <person name="Haridas S."/>
            <person name="Albert R."/>
            <person name="Binder M."/>
            <person name="Bloem J."/>
            <person name="LaButti K."/>
            <person name="Salamov A."/>
            <person name="Andreopoulos B."/>
            <person name="Baker S."/>
            <person name="Barry K."/>
            <person name="Bills G."/>
            <person name="Bluhm B."/>
            <person name="Cannon C."/>
            <person name="Castanera R."/>
            <person name="Culley D."/>
            <person name="Daum C."/>
            <person name="Ezra D."/>
            <person name="Gonzalez J."/>
            <person name="Henrissat B."/>
            <person name="Kuo A."/>
            <person name="Liang C."/>
            <person name="Lipzen A."/>
            <person name="Lutzoni F."/>
            <person name="Magnuson J."/>
            <person name="Mondo S."/>
            <person name="Nolan M."/>
            <person name="Ohm R."/>
            <person name="Pangilinan J."/>
            <person name="Park H.-J."/>
            <person name="Ramirez L."/>
            <person name="Alfaro M."/>
            <person name="Sun H."/>
            <person name="Tritt A."/>
            <person name="Yoshinaga Y."/>
            <person name="Zwiers L.-H."/>
            <person name="Turgeon B."/>
            <person name="Goodwin S."/>
            <person name="Spatafora J."/>
            <person name="Crous P."/>
            <person name="Grigoriev I."/>
        </authorList>
    </citation>
    <scope>NUCLEOTIDE SEQUENCE [LARGE SCALE GENOMIC DNA]</scope>
    <source>
        <strain evidence="5">CBS 304.66</strain>
    </source>
</reference>
<protein>
    <recommendedName>
        <fullName evidence="3">ELYS-like domain-containing protein</fullName>
    </recommendedName>
</protein>
<comment type="caution">
    <text evidence="4">The sequence shown here is derived from an EMBL/GenBank/DDBJ whole genome shotgun (WGS) entry which is preliminary data.</text>
</comment>
<dbReference type="EMBL" id="ML986756">
    <property type="protein sequence ID" value="KAF2258566.1"/>
    <property type="molecule type" value="Genomic_DNA"/>
</dbReference>
<sequence length="333" mass="39048">MLDIEEYEAVFPNGIEYSESRIKSIYQWQAQLGGKLFFARLLDLLHIKGRKIYPPKTRQQLVELHGLIVDAPVALHYKHCLLFYLLKDLSPSFHDYVETDIATVFARDVYLEKRFWTFVEGLWALDHLEVEIAVHNLTHPSIIPTFPDEIMLALLKQRHQPSGAASGEYILPMAYYNCVKPPLTNEEAKVEFLRYMANRSITEAFYWIRSRPEIERRQLFEIVIEMTLEYTIHTRISQEYSQEDRAMEFISLPFEKKEEKWVEQFLIEGRGRNFRQAKETVLMMKMATGRLNEVADENLLKGRNHGDVNWEMLKNGIKRGLGPRDEDAASFAE</sequence>
<dbReference type="GO" id="GO:0005634">
    <property type="term" value="C:nucleus"/>
    <property type="evidence" value="ECO:0007669"/>
    <property type="project" value="UniProtKB-SubCell"/>
</dbReference>
<feature type="domain" description="ELYS-like" evidence="3">
    <location>
        <begin position="35"/>
        <end position="268"/>
    </location>
</feature>
<evidence type="ECO:0000256" key="1">
    <source>
        <dbReference type="ARBA" id="ARBA00004123"/>
    </source>
</evidence>
<proteinExistence type="predicted"/>
<dbReference type="Pfam" id="PF13934">
    <property type="entry name" value="ELYS"/>
    <property type="match status" value="1"/>
</dbReference>
<dbReference type="Proteomes" id="UP000800093">
    <property type="component" value="Unassembled WGS sequence"/>
</dbReference>
<dbReference type="InterPro" id="IPR025151">
    <property type="entry name" value="ELYS_dom"/>
</dbReference>
<gene>
    <name evidence="4" type="ORF">CC78DRAFT_504417</name>
</gene>
<accession>A0A9P4N4Q3</accession>
<organism evidence="4 5">
    <name type="scientific">Lojkania enalia</name>
    <dbReference type="NCBI Taxonomy" id="147567"/>
    <lineage>
        <taxon>Eukaryota</taxon>
        <taxon>Fungi</taxon>
        <taxon>Dikarya</taxon>
        <taxon>Ascomycota</taxon>
        <taxon>Pezizomycotina</taxon>
        <taxon>Dothideomycetes</taxon>
        <taxon>Pleosporomycetidae</taxon>
        <taxon>Pleosporales</taxon>
        <taxon>Pleosporales incertae sedis</taxon>
        <taxon>Lojkania</taxon>
    </lineage>
</organism>
<comment type="subcellular location">
    <subcellularLocation>
        <location evidence="1">Nucleus</location>
    </subcellularLocation>
</comment>